<dbReference type="InterPro" id="IPR038765">
    <property type="entry name" value="Papain-like_cys_pep_sf"/>
</dbReference>
<protein>
    <submittedName>
        <fullName evidence="3">Arylamine N-acetyltransferase</fullName>
    </submittedName>
</protein>
<comment type="similarity">
    <text evidence="1 2">Belongs to the arylamine N-acetyltransferase family.</text>
</comment>
<proteinExistence type="inferred from homology"/>
<dbReference type="Gene3D" id="3.30.2140.20">
    <property type="match status" value="1"/>
</dbReference>
<dbReference type="InterPro" id="IPR053710">
    <property type="entry name" value="Arylamine_NAT_domain_sf"/>
</dbReference>
<keyword evidence="4" id="KW-1185">Reference proteome</keyword>
<evidence type="ECO:0000313" key="3">
    <source>
        <dbReference type="EMBL" id="QKG83571.1"/>
    </source>
</evidence>
<name>A0A7D4BNY9_9BACL</name>
<dbReference type="GO" id="GO:0016407">
    <property type="term" value="F:acetyltransferase activity"/>
    <property type="evidence" value="ECO:0007669"/>
    <property type="project" value="InterPro"/>
</dbReference>
<dbReference type="PANTHER" id="PTHR11786">
    <property type="entry name" value="N-HYDROXYARYLAMINE O-ACETYLTRANSFERASE"/>
    <property type="match status" value="1"/>
</dbReference>
<dbReference type="PRINTS" id="PR01543">
    <property type="entry name" value="ANATRNSFRASE"/>
</dbReference>
<gene>
    <name evidence="3" type="ORF">GXN76_03175</name>
</gene>
<evidence type="ECO:0000256" key="1">
    <source>
        <dbReference type="ARBA" id="ARBA00006547"/>
    </source>
</evidence>
<evidence type="ECO:0000256" key="2">
    <source>
        <dbReference type="RuleBase" id="RU003452"/>
    </source>
</evidence>
<dbReference type="SUPFAM" id="SSF54001">
    <property type="entry name" value="Cysteine proteinases"/>
    <property type="match status" value="1"/>
</dbReference>
<dbReference type="KEGG" id="kpul:GXN76_03175"/>
<organism evidence="3 4">
    <name type="scientific">Kroppenstedtia pulmonis</name>
    <dbReference type="NCBI Taxonomy" id="1380685"/>
    <lineage>
        <taxon>Bacteria</taxon>
        <taxon>Bacillati</taxon>
        <taxon>Bacillota</taxon>
        <taxon>Bacilli</taxon>
        <taxon>Bacillales</taxon>
        <taxon>Thermoactinomycetaceae</taxon>
        <taxon>Kroppenstedtia</taxon>
    </lineage>
</organism>
<dbReference type="AlphaFoldDB" id="A0A7D4BNY9"/>
<reference evidence="3 4" key="1">
    <citation type="submission" date="2020-01" db="EMBL/GenBank/DDBJ databases">
        <authorList>
            <person name="Gulvik C.A."/>
            <person name="Batra D.G."/>
        </authorList>
    </citation>
    <scope>NUCLEOTIDE SEQUENCE [LARGE SCALE GENOMIC DNA]</scope>
    <source>
        <strain evidence="3 4">W9323</strain>
    </source>
</reference>
<sequence length="269" mass="30910">MFTAKEKEGEGVVTQTYLERIGISEVKDANLQTLHELQEQHLYTVPFENIDIQIGKPIILDPDTIYDKVVLNRRGGFCYELNSLFGSLLRKLGFQVTMISGRVSTPSGGFGPEHDHMALIVCVDDHDYLVDVGFGDSCRVPLPLSGDKREDISGSYRIRPKHGHPGQYKLEKRINKRWLTEYLFRTTPKKLEDFTLMCQHHQISPTSTFLRNWICSIATPEGRISVSDDFLTITQNGKKNKLRVRDKEHRKILIQKYFSIQIQESSIKE</sequence>
<dbReference type="PANTHER" id="PTHR11786:SF0">
    <property type="entry name" value="ARYLAMINE N-ACETYLTRANSFERASE 4-RELATED"/>
    <property type="match status" value="1"/>
</dbReference>
<dbReference type="Pfam" id="PF00797">
    <property type="entry name" value="Acetyltransf_2"/>
    <property type="match status" value="1"/>
</dbReference>
<dbReference type="InterPro" id="IPR001447">
    <property type="entry name" value="Arylamine_N-AcTrfase"/>
</dbReference>
<dbReference type="Proteomes" id="UP000503088">
    <property type="component" value="Chromosome"/>
</dbReference>
<keyword evidence="3" id="KW-0808">Transferase</keyword>
<accession>A0A7D4BNY9</accession>
<evidence type="ECO:0000313" key="4">
    <source>
        <dbReference type="Proteomes" id="UP000503088"/>
    </source>
</evidence>
<dbReference type="EMBL" id="CP048104">
    <property type="protein sequence ID" value="QKG83571.1"/>
    <property type="molecule type" value="Genomic_DNA"/>
</dbReference>